<reference evidence="4 5" key="1">
    <citation type="submission" date="2013-07" db="EMBL/GenBank/DDBJ databases">
        <title>The Genome Sequence of Kwoniella mangroviensis CBS10435.</title>
        <authorList>
            <consortium name="The Broad Institute Genome Sequencing Platform"/>
            <person name="Cuomo C."/>
            <person name="Litvintseva A."/>
            <person name="Chen Y."/>
            <person name="Heitman J."/>
            <person name="Sun S."/>
            <person name="Springer D."/>
            <person name="Dromer F."/>
            <person name="Young S.K."/>
            <person name="Zeng Q."/>
            <person name="Gargeya S."/>
            <person name="Fitzgerald M."/>
            <person name="Abouelleil A."/>
            <person name="Alvarado L."/>
            <person name="Berlin A.M."/>
            <person name="Chapman S.B."/>
            <person name="Dewar J."/>
            <person name="Goldberg J."/>
            <person name="Griggs A."/>
            <person name="Gujja S."/>
            <person name="Hansen M."/>
            <person name="Howarth C."/>
            <person name="Imamovic A."/>
            <person name="Larimer J."/>
            <person name="McCowan C."/>
            <person name="Murphy C."/>
            <person name="Pearson M."/>
            <person name="Priest M."/>
            <person name="Roberts A."/>
            <person name="Saif S."/>
            <person name="Shea T."/>
            <person name="Sykes S."/>
            <person name="Wortman J."/>
            <person name="Nusbaum C."/>
            <person name="Birren B."/>
        </authorList>
    </citation>
    <scope>NUCLEOTIDE SEQUENCE [LARGE SCALE GENOMIC DNA]</scope>
    <source>
        <strain evidence="4 5">CBS 10435</strain>
    </source>
</reference>
<dbReference type="Gene3D" id="3.40.50.720">
    <property type="entry name" value="NAD(P)-binding Rossmann-like Domain"/>
    <property type="match status" value="1"/>
</dbReference>
<dbReference type="PANTHER" id="PTHR44196">
    <property type="entry name" value="DEHYDROGENASE/REDUCTASE SDR FAMILY MEMBER 7B"/>
    <property type="match status" value="1"/>
</dbReference>
<dbReference type="PRINTS" id="PR00080">
    <property type="entry name" value="SDRFAMILY"/>
</dbReference>
<dbReference type="SUPFAM" id="SSF51735">
    <property type="entry name" value="NAD(P)-binding Rossmann-fold domains"/>
    <property type="match status" value="1"/>
</dbReference>
<evidence type="ECO:0000313" key="5">
    <source>
        <dbReference type="Proteomes" id="UP000092583"/>
    </source>
</evidence>
<gene>
    <name evidence="4" type="ORF">L486_04944</name>
</gene>
<name>A0A1B9IPJ8_9TREE</name>
<evidence type="ECO:0000313" key="4">
    <source>
        <dbReference type="EMBL" id="OCF57486.1"/>
    </source>
</evidence>
<keyword evidence="5" id="KW-1185">Reference proteome</keyword>
<reference evidence="5" key="2">
    <citation type="submission" date="2013-12" db="EMBL/GenBank/DDBJ databases">
        <title>Evolution of pathogenesis and genome organization in the Tremellales.</title>
        <authorList>
            <person name="Cuomo C."/>
            <person name="Litvintseva A."/>
            <person name="Heitman J."/>
            <person name="Chen Y."/>
            <person name="Sun S."/>
            <person name="Springer D."/>
            <person name="Dromer F."/>
            <person name="Young S."/>
            <person name="Zeng Q."/>
            <person name="Chapman S."/>
            <person name="Gujja S."/>
            <person name="Saif S."/>
            <person name="Birren B."/>
        </authorList>
    </citation>
    <scope>NUCLEOTIDE SEQUENCE [LARGE SCALE GENOMIC DNA]</scope>
    <source>
        <strain evidence="5">CBS 10435</strain>
    </source>
</reference>
<evidence type="ECO:0008006" key="6">
    <source>
        <dbReference type="Google" id="ProtNLM"/>
    </source>
</evidence>
<evidence type="ECO:0000256" key="2">
    <source>
        <dbReference type="ARBA" id="ARBA00023002"/>
    </source>
</evidence>
<dbReference type="Pfam" id="PF00106">
    <property type="entry name" value="adh_short"/>
    <property type="match status" value="1"/>
</dbReference>
<keyword evidence="2" id="KW-0560">Oxidoreductase</keyword>
<dbReference type="InterPro" id="IPR036291">
    <property type="entry name" value="NAD(P)-bd_dom_sf"/>
</dbReference>
<dbReference type="OrthoDB" id="37659at2759"/>
<proteinExistence type="inferred from homology"/>
<dbReference type="PRINTS" id="PR00081">
    <property type="entry name" value="GDHRDH"/>
</dbReference>
<evidence type="ECO:0000256" key="1">
    <source>
        <dbReference type="ARBA" id="ARBA00006484"/>
    </source>
</evidence>
<dbReference type="PANTHER" id="PTHR44196:SF1">
    <property type="entry name" value="DEHYDROGENASE_REDUCTASE SDR FAMILY MEMBER 7B"/>
    <property type="match status" value="1"/>
</dbReference>
<accession>A0A1B9IPJ8</accession>
<dbReference type="STRING" id="1331196.A0A1B9IPJ8"/>
<dbReference type="Proteomes" id="UP000092583">
    <property type="component" value="Unassembled WGS sequence"/>
</dbReference>
<comment type="similarity">
    <text evidence="1 3">Belongs to the short-chain dehydrogenases/reductases (SDR) family.</text>
</comment>
<dbReference type="EMBL" id="KI669463">
    <property type="protein sequence ID" value="OCF57486.1"/>
    <property type="molecule type" value="Genomic_DNA"/>
</dbReference>
<protein>
    <recommendedName>
        <fullName evidence="6">Oxidoreductase</fullName>
    </recommendedName>
</protein>
<organism evidence="4 5">
    <name type="scientific">Kwoniella mangroviensis CBS 10435</name>
    <dbReference type="NCBI Taxonomy" id="1331196"/>
    <lineage>
        <taxon>Eukaryota</taxon>
        <taxon>Fungi</taxon>
        <taxon>Dikarya</taxon>
        <taxon>Basidiomycota</taxon>
        <taxon>Agaricomycotina</taxon>
        <taxon>Tremellomycetes</taxon>
        <taxon>Tremellales</taxon>
        <taxon>Cryptococcaceae</taxon>
        <taxon>Kwoniella</taxon>
    </lineage>
</organism>
<dbReference type="InterPro" id="IPR002347">
    <property type="entry name" value="SDR_fam"/>
</dbReference>
<dbReference type="GO" id="GO:0016020">
    <property type="term" value="C:membrane"/>
    <property type="evidence" value="ECO:0007669"/>
    <property type="project" value="TreeGrafter"/>
</dbReference>
<dbReference type="GO" id="GO:0016491">
    <property type="term" value="F:oxidoreductase activity"/>
    <property type="evidence" value="ECO:0007669"/>
    <property type="project" value="UniProtKB-KW"/>
</dbReference>
<dbReference type="AlphaFoldDB" id="A0A1B9IPJ8"/>
<evidence type="ECO:0000256" key="3">
    <source>
        <dbReference type="RuleBase" id="RU000363"/>
    </source>
</evidence>
<sequence>MTPVDSLSFKCALITGGGGGLGKAMAIELLKRGRKVLLAGRTESTLKDTASEIGATGYYVLDTGSSLDEISHTVQQIIKDHPDVDCLINNAGVQKPLHVLSKDYKFDFASADQEININIRGPMYLTVKFVQDHFNKLENGGVIMNVSSVLGFIPFSTINPVYNGTKAWLHMFTTNIRQQLAAEDSKIKVIEIVPPQVESDLHRDRLNPDDNKKENSPSALSVDEFMQDVIKGWEGNLDTVAAGPGIQVTKQWDEVFGEKLKKMAK</sequence>